<reference evidence="2" key="1">
    <citation type="submission" date="2014-09" db="EMBL/GenBank/DDBJ databases">
        <authorList>
            <person name="Magalhaes I.L.F."/>
            <person name="Oliveira U."/>
            <person name="Santos F.R."/>
            <person name="Vidigal T.H.D.A."/>
            <person name="Brescovit A.D."/>
            <person name="Santos A.J."/>
        </authorList>
    </citation>
    <scope>NUCLEOTIDE SEQUENCE</scope>
    <source>
        <tissue evidence="2">Shoot tissue taken approximately 20 cm above the soil surface</tissue>
    </source>
</reference>
<feature type="region of interest" description="Disordered" evidence="1">
    <location>
        <begin position="53"/>
        <end position="79"/>
    </location>
</feature>
<evidence type="ECO:0000256" key="1">
    <source>
        <dbReference type="SAM" id="MobiDB-lite"/>
    </source>
</evidence>
<sequence>MTGRGDSPVVQTRWWDKEPVCHVKSQMRMVNLIKLGLHIDDMGVLHKGMSVMREGPGGCRSHHHDSRPYRGEAPAAAKD</sequence>
<evidence type="ECO:0000313" key="2">
    <source>
        <dbReference type="EMBL" id="JAE32875.1"/>
    </source>
</evidence>
<protein>
    <submittedName>
        <fullName evidence="2">Uncharacterized protein</fullName>
    </submittedName>
</protein>
<dbReference type="AlphaFoldDB" id="A0A0A9H6N5"/>
<organism evidence="2">
    <name type="scientific">Arundo donax</name>
    <name type="common">Giant reed</name>
    <name type="synonym">Donax arundinaceus</name>
    <dbReference type="NCBI Taxonomy" id="35708"/>
    <lineage>
        <taxon>Eukaryota</taxon>
        <taxon>Viridiplantae</taxon>
        <taxon>Streptophyta</taxon>
        <taxon>Embryophyta</taxon>
        <taxon>Tracheophyta</taxon>
        <taxon>Spermatophyta</taxon>
        <taxon>Magnoliopsida</taxon>
        <taxon>Liliopsida</taxon>
        <taxon>Poales</taxon>
        <taxon>Poaceae</taxon>
        <taxon>PACMAD clade</taxon>
        <taxon>Arundinoideae</taxon>
        <taxon>Arundineae</taxon>
        <taxon>Arundo</taxon>
    </lineage>
</organism>
<name>A0A0A9H6N5_ARUDO</name>
<reference evidence="2" key="2">
    <citation type="journal article" date="2015" name="Data Brief">
        <title>Shoot transcriptome of the giant reed, Arundo donax.</title>
        <authorList>
            <person name="Barrero R.A."/>
            <person name="Guerrero F.D."/>
            <person name="Moolhuijzen P."/>
            <person name="Goolsby J.A."/>
            <person name="Tidwell J."/>
            <person name="Bellgard S.E."/>
            <person name="Bellgard M.I."/>
        </authorList>
    </citation>
    <scope>NUCLEOTIDE SEQUENCE</scope>
    <source>
        <tissue evidence="2">Shoot tissue taken approximately 20 cm above the soil surface</tissue>
    </source>
</reference>
<accession>A0A0A9H6N5</accession>
<proteinExistence type="predicted"/>
<dbReference type="EMBL" id="GBRH01165021">
    <property type="protein sequence ID" value="JAE32875.1"/>
    <property type="molecule type" value="Transcribed_RNA"/>
</dbReference>